<organism evidence="1 2">
    <name type="scientific">Rhizophagus irregularis</name>
    <dbReference type="NCBI Taxonomy" id="588596"/>
    <lineage>
        <taxon>Eukaryota</taxon>
        <taxon>Fungi</taxon>
        <taxon>Fungi incertae sedis</taxon>
        <taxon>Mucoromycota</taxon>
        <taxon>Glomeromycotina</taxon>
        <taxon>Glomeromycetes</taxon>
        <taxon>Glomerales</taxon>
        <taxon>Glomeraceae</taxon>
        <taxon>Rhizophagus</taxon>
    </lineage>
</organism>
<dbReference type="Proteomes" id="UP000233469">
    <property type="component" value="Unassembled WGS sequence"/>
</dbReference>
<evidence type="ECO:0000313" key="2">
    <source>
        <dbReference type="Proteomes" id="UP000233469"/>
    </source>
</evidence>
<evidence type="ECO:0000313" key="1">
    <source>
        <dbReference type="EMBL" id="PKK63865.1"/>
    </source>
</evidence>
<comment type="caution">
    <text evidence="1">The sequence shown here is derived from an EMBL/GenBank/DDBJ whole genome shotgun (WGS) entry which is preliminary data.</text>
</comment>
<dbReference type="EMBL" id="LLXL01001554">
    <property type="protein sequence ID" value="PKK63865.1"/>
    <property type="molecule type" value="Genomic_DNA"/>
</dbReference>
<protein>
    <submittedName>
        <fullName evidence="1">Uncharacterized protein</fullName>
    </submittedName>
</protein>
<sequence>MSMVLQSFLLGKYTKEVLSDSKSGCRDQIVVDTAKNEKIRKFYMTLSLFQRELIELLLR</sequence>
<accession>A0A2N1MQE6</accession>
<reference evidence="1 2" key="1">
    <citation type="submission" date="2016-04" db="EMBL/GenBank/DDBJ databases">
        <title>Genome analyses suggest a sexual origin of heterokaryosis in a supposedly ancient asexual fungus.</title>
        <authorList>
            <person name="Ropars J."/>
            <person name="Sedzielewska K."/>
            <person name="Noel J."/>
            <person name="Charron P."/>
            <person name="Farinelli L."/>
            <person name="Marton T."/>
            <person name="Kruger M."/>
            <person name="Pelin A."/>
            <person name="Brachmann A."/>
            <person name="Corradi N."/>
        </authorList>
    </citation>
    <scope>NUCLEOTIDE SEQUENCE [LARGE SCALE GENOMIC DNA]</scope>
    <source>
        <strain evidence="1 2">C2</strain>
    </source>
</reference>
<reference evidence="1 2" key="2">
    <citation type="submission" date="2017-10" db="EMBL/GenBank/DDBJ databases">
        <title>Extensive intraspecific genome diversity in a model arbuscular mycorrhizal fungus.</title>
        <authorList>
            <person name="Chen E.C.H."/>
            <person name="Morin E."/>
            <person name="Baudet D."/>
            <person name="Noel J."/>
            <person name="Ndikumana S."/>
            <person name="Charron P."/>
            <person name="St-Onge C."/>
            <person name="Giorgi J."/>
            <person name="Grigoriev I.V."/>
            <person name="Roux C."/>
            <person name="Martin F.M."/>
            <person name="Corradi N."/>
        </authorList>
    </citation>
    <scope>NUCLEOTIDE SEQUENCE [LARGE SCALE GENOMIC DNA]</scope>
    <source>
        <strain evidence="1 2">C2</strain>
    </source>
</reference>
<proteinExistence type="predicted"/>
<name>A0A2N1MQE6_9GLOM</name>
<dbReference type="AlphaFoldDB" id="A0A2N1MQE6"/>
<gene>
    <name evidence="1" type="ORF">RhiirC2_788289</name>
</gene>